<organism evidence="9 10">
    <name type="scientific">Salinimicrobium flavum</name>
    <dbReference type="NCBI Taxonomy" id="1737065"/>
    <lineage>
        <taxon>Bacteria</taxon>
        <taxon>Pseudomonadati</taxon>
        <taxon>Bacteroidota</taxon>
        <taxon>Flavobacteriia</taxon>
        <taxon>Flavobacteriales</taxon>
        <taxon>Flavobacteriaceae</taxon>
        <taxon>Salinimicrobium</taxon>
    </lineage>
</organism>
<accession>A0ABW5IZE2</accession>
<feature type="transmembrane region" description="Helical" evidence="7">
    <location>
        <begin position="49"/>
        <end position="69"/>
    </location>
</feature>
<feature type="transmembrane region" description="Helical" evidence="7">
    <location>
        <begin position="253"/>
        <end position="274"/>
    </location>
</feature>
<dbReference type="Proteomes" id="UP001597468">
    <property type="component" value="Unassembled WGS sequence"/>
</dbReference>
<dbReference type="InterPro" id="IPR020846">
    <property type="entry name" value="MFS_dom"/>
</dbReference>
<feature type="transmembrane region" description="Helical" evidence="7">
    <location>
        <begin position="81"/>
        <end position="98"/>
    </location>
</feature>
<sequence>MKNYFFFLKRNFRTVSFGWLLTLLSGFGQTFLISLYVPEIIRSFRISEGAFGAIYAGCTIAASFVMLSVGHTVDHKPVKKVTTFTIIGLGLSSILLGVSQNIFLLIIAITGLRLSGQGLLTHISMTIMSKQFVADRGKALSFSSLGFSVGEAVFPLIIAFLISWFDWRVAAIASGGGLLLYLIRLKFSRLENFDEKLSKKGSPSPWSLLKDYKSVVFDSRFGVMMPASFILSFAATAIFFYQYVFVENKGWSVQLYATFFTVYAVTRFLFSLFGGIWVDKYTARRLFRYYLIPINIGLLPFAFMDGILGALIFLVTAGVSMGVSGTVKTALIAELYGTEKMGVIRSVFTMFSVISTALGPLVVGLLMDAGVSFEYIMAGIFTVMGTIILNNQRIRSYQDQTKSETA</sequence>
<evidence type="ECO:0000256" key="4">
    <source>
        <dbReference type="ARBA" id="ARBA00022692"/>
    </source>
</evidence>
<evidence type="ECO:0000313" key="9">
    <source>
        <dbReference type="EMBL" id="MFD2517550.1"/>
    </source>
</evidence>
<evidence type="ECO:0000256" key="2">
    <source>
        <dbReference type="ARBA" id="ARBA00022448"/>
    </source>
</evidence>
<feature type="transmembrane region" description="Helical" evidence="7">
    <location>
        <begin position="139"/>
        <end position="161"/>
    </location>
</feature>
<dbReference type="PANTHER" id="PTHR23517:SF3">
    <property type="entry name" value="INTEGRAL MEMBRANE TRANSPORT PROTEIN"/>
    <property type="match status" value="1"/>
</dbReference>
<dbReference type="RefSeq" id="WP_380749925.1">
    <property type="nucleotide sequence ID" value="NZ_JBHULT010000006.1"/>
</dbReference>
<proteinExistence type="predicted"/>
<feature type="transmembrane region" description="Helical" evidence="7">
    <location>
        <begin position="286"/>
        <end position="304"/>
    </location>
</feature>
<keyword evidence="10" id="KW-1185">Reference proteome</keyword>
<evidence type="ECO:0000256" key="1">
    <source>
        <dbReference type="ARBA" id="ARBA00004651"/>
    </source>
</evidence>
<feature type="transmembrane region" description="Helical" evidence="7">
    <location>
        <begin position="310"/>
        <end position="331"/>
    </location>
</feature>
<dbReference type="InterPro" id="IPR011701">
    <property type="entry name" value="MFS"/>
</dbReference>
<feature type="transmembrane region" description="Helical" evidence="7">
    <location>
        <begin position="12"/>
        <end position="37"/>
    </location>
</feature>
<keyword evidence="4 7" id="KW-0812">Transmembrane</keyword>
<reference evidence="10" key="1">
    <citation type="journal article" date="2019" name="Int. J. Syst. Evol. Microbiol.">
        <title>The Global Catalogue of Microorganisms (GCM) 10K type strain sequencing project: providing services to taxonomists for standard genome sequencing and annotation.</title>
        <authorList>
            <consortium name="The Broad Institute Genomics Platform"/>
            <consortium name="The Broad Institute Genome Sequencing Center for Infectious Disease"/>
            <person name="Wu L."/>
            <person name="Ma J."/>
        </authorList>
    </citation>
    <scope>NUCLEOTIDE SEQUENCE [LARGE SCALE GENOMIC DNA]</scope>
    <source>
        <strain evidence="10">KCTC 42585</strain>
    </source>
</reference>
<feature type="transmembrane region" description="Helical" evidence="7">
    <location>
        <begin position="373"/>
        <end position="390"/>
    </location>
</feature>
<comment type="caution">
    <text evidence="9">The sequence shown here is derived from an EMBL/GenBank/DDBJ whole genome shotgun (WGS) entry which is preliminary data.</text>
</comment>
<evidence type="ECO:0000256" key="7">
    <source>
        <dbReference type="SAM" id="Phobius"/>
    </source>
</evidence>
<dbReference type="InterPro" id="IPR036259">
    <property type="entry name" value="MFS_trans_sf"/>
</dbReference>
<dbReference type="PROSITE" id="PS50850">
    <property type="entry name" value="MFS"/>
    <property type="match status" value="1"/>
</dbReference>
<keyword evidence="6 7" id="KW-0472">Membrane</keyword>
<feature type="transmembrane region" description="Helical" evidence="7">
    <location>
        <begin position="343"/>
        <end position="367"/>
    </location>
</feature>
<keyword evidence="3" id="KW-1003">Cell membrane</keyword>
<feature type="domain" description="Major facilitator superfamily (MFS) profile" evidence="8">
    <location>
        <begin position="14"/>
        <end position="397"/>
    </location>
</feature>
<evidence type="ECO:0000256" key="5">
    <source>
        <dbReference type="ARBA" id="ARBA00022989"/>
    </source>
</evidence>
<dbReference type="Pfam" id="PF07690">
    <property type="entry name" value="MFS_1"/>
    <property type="match status" value="1"/>
</dbReference>
<keyword evidence="2" id="KW-0813">Transport</keyword>
<dbReference type="Gene3D" id="1.20.1250.20">
    <property type="entry name" value="MFS general substrate transporter like domains"/>
    <property type="match status" value="1"/>
</dbReference>
<evidence type="ECO:0000256" key="6">
    <source>
        <dbReference type="ARBA" id="ARBA00023136"/>
    </source>
</evidence>
<protein>
    <submittedName>
        <fullName evidence="9">MFS transporter</fullName>
    </submittedName>
</protein>
<dbReference type="InterPro" id="IPR050171">
    <property type="entry name" value="MFS_Transporters"/>
</dbReference>
<evidence type="ECO:0000256" key="3">
    <source>
        <dbReference type="ARBA" id="ARBA00022475"/>
    </source>
</evidence>
<evidence type="ECO:0000259" key="8">
    <source>
        <dbReference type="PROSITE" id="PS50850"/>
    </source>
</evidence>
<evidence type="ECO:0000313" key="10">
    <source>
        <dbReference type="Proteomes" id="UP001597468"/>
    </source>
</evidence>
<feature type="transmembrane region" description="Helical" evidence="7">
    <location>
        <begin position="221"/>
        <end position="241"/>
    </location>
</feature>
<comment type="subcellular location">
    <subcellularLocation>
        <location evidence="1">Cell membrane</location>
        <topology evidence="1">Multi-pass membrane protein</topology>
    </subcellularLocation>
</comment>
<feature type="transmembrane region" description="Helical" evidence="7">
    <location>
        <begin position="167"/>
        <end position="183"/>
    </location>
</feature>
<keyword evidence="5 7" id="KW-1133">Transmembrane helix</keyword>
<name>A0ABW5IZE2_9FLAO</name>
<dbReference type="SUPFAM" id="SSF103473">
    <property type="entry name" value="MFS general substrate transporter"/>
    <property type="match status" value="1"/>
</dbReference>
<dbReference type="EMBL" id="JBHULT010000006">
    <property type="protein sequence ID" value="MFD2517550.1"/>
    <property type="molecule type" value="Genomic_DNA"/>
</dbReference>
<gene>
    <name evidence="9" type="ORF">ACFSTG_06570</name>
</gene>
<dbReference type="PANTHER" id="PTHR23517">
    <property type="entry name" value="RESISTANCE PROTEIN MDTM, PUTATIVE-RELATED-RELATED"/>
    <property type="match status" value="1"/>
</dbReference>